<dbReference type="GO" id="GO:0005886">
    <property type="term" value="C:plasma membrane"/>
    <property type="evidence" value="ECO:0007669"/>
    <property type="project" value="TreeGrafter"/>
</dbReference>
<evidence type="ECO:0000256" key="2">
    <source>
        <dbReference type="ARBA" id="ARBA00023136"/>
    </source>
</evidence>
<dbReference type="InterPro" id="IPR005629">
    <property type="entry name" value="Skn1/Kre6/Sbg1"/>
</dbReference>
<protein>
    <submittedName>
        <fullName evidence="5">Putative membrane protein</fullName>
    </submittedName>
</protein>
<organism evidence="5 6">
    <name type="scientific">Phytophthora megakarya</name>
    <dbReference type="NCBI Taxonomy" id="4795"/>
    <lineage>
        <taxon>Eukaryota</taxon>
        <taxon>Sar</taxon>
        <taxon>Stramenopiles</taxon>
        <taxon>Oomycota</taxon>
        <taxon>Peronosporomycetes</taxon>
        <taxon>Peronosporales</taxon>
        <taxon>Peronosporaceae</taxon>
        <taxon>Phytophthora</taxon>
    </lineage>
</organism>
<keyword evidence="3" id="KW-0325">Glycoprotein</keyword>
<sequence length="123" mass="13626">MHLKIDYVRVYQDTLDDTEMAIGCDPDTHPTKQWIEDNIDDYVDDDNPSTAVSGKAFCYSNADCTISTTGTGTCSNGRCKCASKSWTGPRCTEAASSSYSALRAHSPTRSQRPFEMLFSYKSK</sequence>
<gene>
    <name evidence="5" type="ORF">PHMEG_00024962</name>
</gene>
<keyword evidence="4" id="KW-0961">Cell wall biogenesis/degradation</keyword>
<evidence type="ECO:0000256" key="4">
    <source>
        <dbReference type="ARBA" id="ARBA00023316"/>
    </source>
</evidence>
<name>A0A225VEM6_9STRA</name>
<dbReference type="GO" id="GO:0015926">
    <property type="term" value="F:glucosidase activity"/>
    <property type="evidence" value="ECO:0007669"/>
    <property type="project" value="TreeGrafter"/>
</dbReference>
<evidence type="ECO:0000313" key="6">
    <source>
        <dbReference type="Proteomes" id="UP000198211"/>
    </source>
</evidence>
<accession>A0A225VEM6</accession>
<dbReference type="Proteomes" id="UP000198211">
    <property type="component" value="Unassembled WGS sequence"/>
</dbReference>
<reference evidence="6" key="1">
    <citation type="submission" date="2017-03" db="EMBL/GenBank/DDBJ databases">
        <title>Phytopthora megakarya and P. palmivora, two closely related causual agents of cacao black pod achieved similar genome size and gene model numbers by different mechanisms.</title>
        <authorList>
            <person name="Ali S."/>
            <person name="Shao J."/>
            <person name="Larry D.J."/>
            <person name="Kronmiller B."/>
            <person name="Shen D."/>
            <person name="Strem M.D."/>
            <person name="Melnick R.L."/>
            <person name="Guiltinan M.J."/>
            <person name="Tyler B.M."/>
            <person name="Meinhardt L.W."/>
            <person name="Bailey B.A."/>
        </authorList>
    </citation>
    <scope>NUCLEOTIDE SEQUENCE [LARGE SCALE GENOMIC DNA]</scope>
    <source>
        <strain evidence="6">zdho120</strain>
    </source>
</reference>
<dbReference type="GO" id="GO:0071555">
    <property type="term" value="P:cell wall organization"/>
    <property type="evidence" value="ECO:0007669"/>
    <property type="project" value="UniProtKB-KW"/>
</dbReference>
<comment type="subcellular location">
    <subcellularLocation>
        <location evidence="1">Membrane</location>
    </subcellularLocation>
</comment>
<dbReference type="Pfam" id="PF03935">
    <property type="entry name" value="SKN1_KRE6_Sbg1"/>
    <property type="match status" value="1"/>
</dbReference>
<evidence type="ECO:0000256" key="3">
    <source>
        <dbReference type="ARBA" id="ARBA00023180"/>
    </source>
</evidence>
<keyword evidence="2" id="KW-0472">Membrane</keyword>
<dbReference type="AlphaFoldDB" id="A0A225VEM6"/>
<dbReference type="GO" id="GO:0005789">
    <property type="term" value="C:endoplasmic reticulum membrane"/>
    <property type="evidence" value="ECO:0007669"/>
    <property type="project" value="TreeGrafter"/>
</dbReference>
<dbReference type="OrthoDB" id="412647at2759"/>
<proteinExistence type="predicted"/>
<comment type="caution">
    <text evidence="5">The sequence shown here is derived from an EMBL/GenBank/DDBJ whole genome shotgun (WGS) entry which is preliminary data.</text>
</comment>
<dbReference type="STRING" id="4795.A0A225VEM6"/>
<dbReference type="EMBL" id="NBNE01005588">
    <property type="protein sequence ID" value="OWZ03328.1"/>
    <property type="molecule type" value="Genomic_DNA"/>
</dbReference>
<evidence type="ECO:0000313" key="5">
    <source>
        <dbReference type="EMBL" id="OWZ03328.1"/>
    </source>
</evidence>
<keyword evidence="6" id="KW-1185">Reference proteome</keyword>
<dbReference type="PANTHER" id="PTHR31361:SF1">
    <property type="entry name" value="BETA-GLUCAN SYNTHESIS-ASSOCIATED PROTEIN KRE6-RELATED"/>
    <property type="match status" value="1"/>
</dbReference>
<evidence type="ECO:0000256" key="1">
    <source>
        <dbReference type="ARBA" id="ARBA00004370"/>
    </source>
</evidence>
<dbReference type="GO" id="GO:0006078">
    <property type="term" value="P:(1-&gt;6)-beta-D-glucan biosynthetic process"/>
    <property type="evidence" value="ECO:0007669"/>
    <property type="project" value="TreeGrafter"/>
</dbReference>
<dbReference type="PANTHER" id="PTHR31361">
    <property type="entry name" value="BETA-GLUCAN SYNTHESIS-ASSOCIATED PROTEIN KRE6-RELATED"/>
    <property type="match status" value="1"/>
</dbReference>